<dbReference type="PANTHER" id="PTHR36933:SF1">
    <property type="entry name" value="SLL0788 PROTEIN"/>
    <property type="match status" value="1"/>
</dbReference>
<proteinExistence type="predicted"/>
<feature type="compositionally biased region" description="Acidic residues" evidence="2">
    <location>
        <begin position="264"/>
        <end position="280"/>
    </location>
</feature>
<dbReference type="EMBL" id="NTJZ01000004">
    <property type="protein sequence ID" value="PDH34167.1"/>
    <property type="molecule type" value="Genomic_DNA"/>
</dbReference>
<evidence type="ECO:0000256" key="2">
    <source>
        <dbReference type="SAM" id="MobiDB-lite"/>
    </source>
</evidence>
<evidence type="ECO:0000259" key="4">
    <source>
        <dbReference type="Pfam" id="PF03713"/>
    </source>
</evidence>
<dbReference type="Pfam" id="PF03713">
    <property type="entry name" value="DUF305"/>
    <property type="match status" value="1"/>
</dbReference>
<evidence type="ECO:0000313" key="5">
    <source>
        <dbReference type="EMBL" id="PDH34167.1"/>
    </source>
</evidence>
<dbReference type="Proteomes" id="UP000219329">
    <property type="component" value="Unassembled WGS sequence"/>
</dbReference>
<comment type="caution">
    <text evidence="5">The sequence shown here is derived from an EMBL/GenBank/DDBJ whole genome shotgun (WGS) entry which is preliminary data.</text>
</comment>
<sequence length="832" mass="91168">MRFSYTKIASLLLVFSGVMSVQSLAQVPIIQPGAPGQPGRVITAEEAADLAAIQYSAGDVMFLQGMISHHAQAMEMSALVDARTNREPMQLLAQRISLSQEDEISMMQDWLEERGLDVPTTEAHHSDDFNLMPGMLSTEDMTLLEQSDGNEFDRLFLEFMIEHHEGALEMVDNLLDQQGAAQEPILYAFTSDVTSDQSAEIDRMDLMLAGFSPDPRVNLSPGFRDAGEAALNMQLVASLPKPDGFFDPDNPSGLPNRAASEDALQPDEEQEDSTEEEVSSEDVTSALAETPADEEEEEDENADPRPSLLEFSNTDLLFSGTNLVAGNYHGFNTYDLSNPRAPELLSSVVCPGGQGDVSLIGHLLIMSVQETRGRLDCGLEGVPEPTSQDRIQGIRIFDVSDFSMPLQVGAVQTCRGSHTHTVVGQPDESNNAYVYVSGTSRVRDDEELAGCSNDSPFENPDSALFRIEVIEIPMDRPQDARIVNRPFIFSDPTSGVLAGLWEGGDHGPETQRTSETNQCHDITTFPGIGLAAGACSGNGILLDISDPSNPERLDQVIDPGFAYWHSATFNNDGTKVIFTDEWGGGGRPRCRALDPLDWGADAFYDIVDGKLEFRSHYKMPAPQTDTENCVAHNGSLIPVPGRDIFVQAWYQGGVSVVDFTDSTNPVEIAFFDRGPLDEDELITAGYWSTYWYGGYIYGTEIARGLDVFALNPSDYLTENEIAAASLQEANLTVNAQTQVQAVWPAVPVVARAYIDQLQRSNVISNDQLQELDSVLSEAERAFLSNSSDRSLASQLNELAENLEEQGNDISGRSRARYLLLSQNLEEMARQLR</sequence>
<organism evidence="5 6">
    <name type="scientific">OM182 bacterium MED-G28</name>
    <dbReference type="NCBI Taxonomy" id="1986256"/>
    <lineage>
        <taxon>Bacteria</taxon>
        <taxon>Pseudomonadati</taxon>
        <taxon>Pseudomonadota</taxon>
        <taxon>Gammaproteobacteria</taxon>
        <taxon>OMG group</taxon>
        <taxon>OM182 clade</taxon>
    </lineage>
</organism>
<reference evidence="5 6" key="1">
    <citation type="submission" date="2017-08" db="EMBL/GenBank/DDBJ databases">
        <title>Fine stratification of microbial communities through a metagenomic profile of the photic zone.</title>
        <authorList>
            <person name="Haro-Moreno J.M."/>
            <person name="Lopez-Perez M."/>
            <person name="De La Torre J."/>
            <person name="Picazo A."/>
            <person name="Camacho A."/>
            <person name="Rodriguez-Valera F."/>
        </authorList>
    </citation>
    <scope>NUCLEOTIDE SEQUENCE [LARGE SCALE GENOMIC DNA]</scope>
    <source>
        <strain evidence="5">MED-G28</strain>
    </source>
</reference>
<feature type="region of interest" description="Disordered" evidence="2">
    <location>
        <begin position="240"/>
        <end position="308"/>
    </location>
</feature>
<feature type="compositionally biased region" description="Acidic residues" evidence="2">
    <location>
        <begin position="291"/>
        <end position="301"/>
    </location>
</feature>
<feature type="domain" description="DUF305" evidence="4">
    <location>
        <begin position="59"/>
        <end position="208"/>
    </location>
</feature>
<evidence type="ECO:0000256" key="3">
    <source>
        <dbReference type="SAM" id="SignalP"/>
    </source>
</evidence>
<dbReference type="AlphaFoldDB" id="A0A2A5WD47"/>
<dbReference type="InterPro" id="IPR005183">
    <property type="entry name" value="DUF305_CopM-like"/>
</dbReference>
<protein>
    <submittedName>
        <fullName evidence="5">DUF305 domain-containing protein</fullName>
    </submittedName>
</protein>
<dbReference type="Gene3D" id="1.20.1260.10">
    <property type="match status" value="1"/>
</dbReference>
<feature type="signal peptide" evidence="3">
    <location>
        <begin position="1"/>
        <end position="25"/>
    </location>
</feature>
<keyword evidence="1" id="KW-0175">Coiled coil</keyword>
<accession>A0A2A5WD47</accession>
<keyword evidence="3" id="KW-0732">Signal</keyword>
<feature type="compositionally biased region" description="Low complexity" evidence="2">
    <location>
        <begin position="281"/>
        <end position="290"/>
    </location>
</feature>
<feature type="chain" id="PRO_5012969724" evidence="3">
    <location>
        <begin position="26"/>
        <end position="832"/>
    </location>
</feature>
<name>A0A2A5WD47_9GAMM</name>
<evidence type="ECO:0000313" key="6">
    <source>
        <dbReference type="Proteomes" id="UP000219329"/>
    </source>
</evidence>
<feature type="coiled-coil region" evidence="1">
    <location>
        <begin position="785"/>
        <end position="812"/>
    </location>
</feature>
<gene>
    <name evidence="5" type="ORF">CNF02_05060</name>
</gene>
<dbReference type="InterPro" id="IPR012347">
    <property type="entry name" value="Ferritin-like"/>
</dbReference>
<evidence type="ECO:0000256" key="1">
    <source>
        <dbReference type="SAM" id="Coils"/>
    </source>
</evidence>
<dbReference type="PANTHER" id="PTHR36933">
    <property type="entry name" value="SLL0788 PROTEIN"/>
    <property type="match status" value="1"/>
</dbReference>